<dbReference type="PROSITE" id="PS50043">
    <property type="entry name" value="HTH_LUXR_2"/>
    <property type="match status" value="1"/>
</dbReference>
<evidence type="ECO:0000256" key="5">
    <source>
        <dbReference type="ARBA" id="ARBA00023163"/>
    </source>
</evidence>
<dbReference type="GO" id="GO:0003677">
    <property type="term" value="F:DNA binding"/>
    <property type="evidence" value="ECO:0007669"/>
    <property type="project" value="UniProtKB-KW"/>
</dbReference>
<keyword evidence="5" id="KW-0804">Transcription</keyword>
<dbReference type="Pfam" id="PF00072">
    <property type="entry name" value="Response_reg"/>
    <property type="match status" value="1"/>
</dbReference>
<keyword evidence="3" id="KW-0805">Transcription regulation</keyword>
<proteinExistence type="predicted"/>
<gene>
    <name evidence="9" type="primary">fixJ</name>
    <name evidence="9" type="ORF">CV103_21555</name>
</gene>
<dbReference type="Gene3D" id="3.40.50.2300">
    <property type="match status" value="1"/>
</dbReference>
<feature type="domain" description="HTH luxR-type" evidence="7">
    <location>
        <begin position="135"/>
        <end position="201"/>
    </location>
</feature>
<dbReference type="InterPro" id="IPR001789">
    <property type="entry name" value="Sig_transdc_resp-reg_receiver"/>
</dbReference>
<dbReference type="Gene3D" id="1.10.10.10">
    <property type="entry name" value="Winged helix-like DNA-binding domain superfamily/Winged helix DNA-binding domain"/>
    <property type="match status" value="1"/>
</dbReference>
<organism evidence="9 10">
    <name type="scientific">Edaphosphingomonas fennica</name>
    <dbReference type="NCBI Taxonomy" id="114404"/>
    <lineage>
        <taxon>Bacteria</taxon>
        <taxon>Pseudomonadati</taxon>
        <taxon>Pseudomonadota</taxon>
        <taxon>Alphaproteobacteria</taxon>
        <taxon>Sphingomonadales</taxon>
        <taxon>Rhizorhabdaceae</taxon>
        <taxon>Edaphosphingomonas</taxon>
    </lineage>
</organism>
<evidence type="ECO:0000256" key="2">
    <source>
        <dbReference type="ARBA" id="ARBA00023012"/>
    </source>
</evidence>
<dbReference type="PROSITE" id="PS50110">
    <property type="entry name" value="RESPONSE_REGULATORY"/>
    <property type="match status" value="1"/>
</dbReference>
<keyword evidence="4 9" id="KW-0238">DNA-binding</keyword>
<dbReference type="FunFam" id="3.40.50.2300:FF:000018">
    <property type="entry name" value="DNA-binding transcriptional regulator NtrC"/>
    <property type="match status" value="1"/>
</dbReference>
<evidence type="ECO:0000313" key="10">
    <source>
        <dbReference type="Proteomes" id="UP000241206"/>
    </source>
</evidence>
<evidence type="ECO:0000256" key="1">
    <source>
        <dbReference type="ARBA" id="ARBA00022553"/>
    </source>
</evidence>
<accession>A0A2T4HJG2</accession>
<feature type="domain" description="Response regulatory" evidence="8">
    <location>
        <begin position="6"/>
        <end position="120"/>
    </location>
</feature>
<sequence length="207" mass="22861">MTERRIAYIVDDEDSIRRSISFMLKTSGYRVATFATGAAFLKEVKHLEPGCVLLDIRMPDIDGLQVQEVMIERGIAMPIVFLTGHGDVATAVKVMKLGAVELIEKPFEKEAVLGALDQAFARLGEQRLRDLRAQEARLLVAGLSTRERQVLRGLVQGLANKAIGLELGISPRTVEVHRANLMVKFGVHTLSEALRIAFAAELDRPET</sequence>
<dbReference type="PROSITE" id="PS00622">
    <property type="entry name" value="HTH_LUXR_1"/>
    <property type="match status" value="1"/>
</dbReference>
<evidence type="ECO:0000256" key="3">
    <source>
        <dbReference type="ARBA" id="ARBA00023015"/>
    </source>
</evidence>
<dbReference type="CDD" id="cd06170">
    <property type="entry name" value="LuxR_C_like"/>
    <property type="match status" value="1"/>
</dbReference>
<evidence type="ECO:0000256" key="6">
    <source>
        <dbReference type="PROSITE-ProRule" id="PRU00169"/>
    </source>
</evidence>
<dbReference type="PRINTS" id="PR00038">
    <property type="entry name" value="HTHLUXR"/>
</dbReference>
<dbReference type="InterPro" id="IPR036388">
    <property type="entry name" value="WH-like_DNA-bd_sf"/>
</dbReference>
<evidence type="ECO:0000259" key="8">
    <source>
        <dbReference type="PROSITE" id="PS50110"/>
    </source>
</evidence>
<dbReference type="SUPFAM" id="SSF46894">
    <property type="entry name" value="C-terminal effector domain of the bipartite response regulators"/>
    <property type="match status" value="1"/>
</dbReference>
<feature type="modified residue" description="4-aspartylphosphate" evidence="6">
    <location>
        <position position="55"/>
    </location>
</feature>
<dbReference type="Pfam" id="PF00196">
    <property type="entry name" value="GerE"/>
    <property type="match status" value="1"/>
</dbReference>
<dbReference type="SMART" id="SM00421">
    <property type="entry name" value="HTH_LUXR"/>
    <property type="match status" value="1"/>
</dbReference>
<keyword evidence="10" id="KW-1185">Reference proteome</keyword>
<evidence type="ECO:0000313" key="9">
    <source>
        <dbReference type="EMBL" id="PTD15917.1"/>
    </source>
</evidence>
<dbReference type="InterPro" id="IPR000792">
    <property type="entry name" value="Tscrpt_reg_LuxR_C"/>
</dbReference>
<dbReference type="EMBL" id="PHHF01000085">
    <property type="protein sequence ID" value="PTD15917.1"/>
    <property type="molecule type" value="Genomic_DNA"/>
</dbReference>
<comment type="caution">
    <text evidence="9">The sequence shown here is derived from an EMBL/GenBank/DDBJ whole genome shotgun (WGS) entry which is preliminary data.</text>
</comment>
<dbReference type="SUPFAM" id="SSF52172">
    <property type="entry name" value="CheY-like"/>
    <property type="match status" value="1"/>
</dbReference>
<dbReference type="InterPro" id="IPR011006">
    <property type="entry name" value="CheY-like_superfamily"/>
</dbReference>
<keyword evidence="2" id="KW-0902">Two-component regulatory system</keyword>
<dbReference type="PANTHER" id="PTHR44688">
    <property type="entry name" value="DNA-BINDING TRANSCRIPTIONAL ACTIVATOR DEVR_DOSR"/>
    <property type="match status" value="1"/>
</dbReference>
<dbReference type="RefSeq" id="WP_107396180.1">
    <property type="nucleotide sequence ID" value="NZ_PHHF01000085.1"/>
</dbReference>
<dbReference type="Proteomes" id="UP000241206">
    <property type="component" value="Unassembled WGS sequence"/>
</dbReference>
<dbReference type="AlphaFoldDB" id="A0A2T4HJG2"/>
<dbReference type="InterPro" id="IPR016032">
    <property type="entry name" value="Sig_transdc_resp-reg_C-effctor"/>
</dbReference>
<dbReference type="PANTHER" id="PTHR44688:SF16">
    <property type="entry name" value="DNA-BINDING TRANSCRIPTIONAL ACTIVATOR DEVR_DOSR"/>
    <property type="match status" value="1"/>
</dbReference>
<evidence type="ECO:0000256" key="4">
    <source>
        <dbReference type="ARBA" id="ARBA00023125"/>
    </source>
</evidence>
<protein>
    <submittedName>
        <fullName evidence="9">DNA-binding response regulator</fullName>
    </submittedName>
</protein>
<dbReference type="GO" id="GO:0000160">
    <property type="term" value="P:phosphorelay signal transduction system"/>
    <property type="evidence" value="ECO:0007669"/>
    <property type="project" value="UniProtKB-KW"/>
</dbReference>
<name>A0A2T4HJG2_9SPHN</name>
<evidence type="ECO:0000259" key="7">
    <source>
        <dbReference type="PROSITE" id="PS50043"/>
    </source>
</evidence>
<keyword evidence="1 6" id="KW-0597">Phosphoprotein</keyword>
<reference evidence="9 10" key="1">
    <citation type="submission" date="2017-11" db="EMBL/GenBank/DDBJ databases">
        <title>Sphingomonas oleivorans sp. nov., isolated from oil-contaminated soil.</title>
        <authorList>
            <person name="Wang L."/>
            <person name="Chen L."/>
        </authorList>
    </citation>
    <scope>NUCLEOTIDE SEQUENCE [LARGE SCALE GENOMIC DNA]</scope>
    <source>
        <strain evidence="9 10">K101</strain>
    </source>
</reference>
<dbReference type="GO" id="GO:0006355">
    <property type="term" value="P:regulation of DNA-templated transcription"/>
    <property type="evidence" value="ECO:0007669"/>
    <property type="project" value="InterPro"/>
</dbReference>
<dbReference type="SMART" id="SM00448">
    <property type="entry name" value="REC"/>
    <property type="match status" value="1"/>
</dbReference>